<gene>
    <name evidence="10" type="ORF">MUK42_18913</name>
</gene>
<dbReference type="Proteomes" id="UP001055439">
    <property type="component" value="Chromosome 5"/>
</dbReference>
<evidence type="ECO:0000256" key="6">
    <source>
        <dbReference type="RuleBase" id="RU003945"/>
    </source>
</evidence>
<dbReference type="InterPro" id="IPR047196">
    <property type="entry name" value="YidC_ALB_C"/>
</dbReference>
<evidence type="ECO:0000256" key="1">
    <source>
        <dbReference type="ARBA" id="ARBA00004141"/>
    </source>
</evidence>
<evidence type="ECO:0000256" key="5">
    <source>
        <dbReference type="ARBA" id="ARBA00023136"/>
    </source>
</evidence>
<dbReference type="GO" id="GO:0032977">
    <property type="term" value="F:membrane insertase activity"/>
    <property type="evidence" value="ECO:0007669"/>
    <property type="project" value="InterPro"/>
</dbReference>
<organism evidence="10 11">
    <name type="scientific">Musa troglodytarum</name>
    <name type="common">fe'i banana</name>
    <dbReference type="NCBI Taxonomy" id="320322"/>
    <lineage>
        <taxon>Eukaryota</taxon>
        <taxon>Viridiplantae</taxon>
        <taxon>Streptophyta</taxon>
        <taxon>Embryophyta</taxon>
        <taxon>Tracheophyta</taxon>
        <taxon>Spermatophyta</taxon>
        <taxon>Magnoliopsida</taxon>
        <taxon>Liliopsida</taxon>
        <taxon>Zingiberales</taxon>
        <taxon>Musaceae</taxon>
        <taxon>Musa</taxon>
    </lineage>
</organism>
<feature type="transmembrane region" description="Helical" evidence="8">
    <location>
        <begin position="212"/>
        <end position="233"/>
    </location>
</feature>
<protein>
    <submittedName>
        <fullName evidence="10">60Kd inner membrane protein</fullName>
    </submittedName>
</protein>
<comment type="similarity">
    <text evidence="2">Belongs to the OXA1/ALB3/YidC (TC 2.A.9.2) family.</text>
</comment>
<evidence type="ECO:0000256" key="8">
    <source>
        <dbReference type="SAM" id="Phobius"/>
    </source>
</evidence>
<dbReference type="PANTHER" id="PTHR12428">
    <property type="entry name" value="OXA1"/>
    <property type="match status" value="1"/>
</dbReference>
<feature type="transmembrane region" description="Helical" evidence="8">
    <location>
        <begin position="331"/>
        <end position="352"/>
    </location>
</feature>
<feature type="domain" description="Membrane insertase YidC/Oxa/ALB C-terminal" evidence="9">
    <location>
        <begin position="218"/>
        <end position="367"/>
    </location>
</feature>
<keyword evidence="5 8" id="KW-0472">Membrane</keyword>
<keyword evidence="3 6" id="KW-0812">Transmembrane</keyword>
<feature type="compositionally biased region" description="Acidic residues" evidence="7">
    <location>
        <begin position="497"/>
        <end position="507"/>
    </location>
</feature>
<dbReference type="GO" id="GO:0010027">
    <property type="term" value="P:thylakoid membrane organization"/>
    <property type="evidence" value="ECO:0007669"/>
    <property type="project" value="TreeGrafter"/>
</dbReference>
<dbReference type="GO" id="GO:0072598">
    <property type="term" value="P:protein localization to chloroplast"/>
    <property type="evidence" value="ECO:0007669"/>
    <property type="project" value="TreeGrafter"/>
</dbReference>
<dbReference type="InterPro" id="IPR001708">
    <property type="entry name" value="YidC/ALB3/OXA1/COX18"/>
</dbReference>
<feature type="compositionally biased region" description="Basic and acidic residues" evidence="7">
    <location>
        <begin position="422"/>
        <end position="450"/>
    </location>
</feature>
<dbReference type="InterPro" id="IPR028055">
    <property type="entry name" value="YidC/Oxa/ALB_C"/>
</dbReference>
<evidence type="ECO:0000313" key="11">
    <source>
        <dbReference type="Proteomes" id="UP001055439"/>
    </source>
</evidence>
<dbReference type="OrthoDB" id="2148490at2759"/>
<dbReference type="CDD" id="cd20070">
    <property type="entry name" value="5TM_YidC_Alb3"/>
    <property type="match status" value="1"/>
</dbReference>
<accession>A0A9E7G1R6</accession>
<evidence type="ECO:0000256" key="7">
    <source>
        <dbReference type="SAM" id="MobiDB-lite"/>
    </source>
</evidence>
<feature type="domain" description="Membrane insertase YidC/Oxa/ALB C-terminal" evidence="9">
    <location>
        <begin position="137"/>
        <end position="205"/>
    </location>
</feature>
<dbReference type="NCBIfam" id="TIGR03592">
    <property type="entry name" value="yidC_oxa1_cterm"/>
    <property type="match status" value="1"/>
</dbReference>
<evidence type="ECO:0000256" key="2">
    <source>
        <dbReference type="ARBA" id="ARBA00010583"/>
    </source>
</evidence>
<dbReference type="EMBL" id="CP097507">
    <property type="protein sequence ID" value="URE06536.1"/>
    <property type="molecule type" value="Genomic_DNA"/>
</dbReference>
<feature type="compositionally biased region" description="Polar residues" evidence="7">
    <location>
        <begin position="483"/>
        <end position="493"/>
    </location>
</feature>
<comment type="subcellular location">
    <subcellularLocation>
        <location evidence="1 6">Membrane</location>
        <topology evidence="1 6">Multi-pass membrane protein</topology>
    </subcellularLocation>
</comment>
<evidence type="ECO:0000313" key="10">
    <source>
        <dbReference type="EMBL" id="URE06536.1"/>
    </source>
</evidence>
<feature type="region of interest" description="Disordered" evidence="7">
    <location>
        <begin position="384"/>
        <end position="507"/>
    </location>
</feature>
<dbReference type="Pfam" id="PF02096">
    <property type="entry name" value="60KD_IMP"/>
    <property type="match status" value="2"/>
</dbReference>
<keyword evidence="4 8" id="KW-1133">Transmembrane helix</keyword>
<dbReference type="PANTHER" id="PTHR12428:SF14">
    <property type="entry name" value="ALBINO3-LIKE PROTEIN 1, CHLOROPLASTIC"/>
    <property type="match status" value="1"/>
</dbReference>
<dbReference type="GO" id="GO:0009535">
    <property type="term" value="C:chloroplast thylakoid membrane"/>
    <property type="evidence" value="ECO:0007669"/>
    <property type="project" value="TreeGrafter"/>
</dbReference>
<keyword evidence="11" id="KW-1185">Reference proteome</keyword>
<evidence type="ECO:0000256" key="4">
    <source>
        <dbReference type="ARBA" id="ARBA00022989"/>
    </source>
</evidence>
<feature type="compositionally biased region" description="Basic and acidic residues" evidence="7">
    <location>
        <begin position="469"/>
        <end position="481"/>
    </location>
</feature>
<feature type="transmembrane region" description="Helical" evidence="8">
    <location>
        <begin position="135"/>
        <end position="156"/>
    </location>
</feature>
<name>A0A9E7G1R6_9LILI</name>
<comment type="similarity">
    <text evidence="6">Belongs to the OXA1/ALB3/YidC family.</text>
</comment>
<sequence length="507" mass="55574">MASVLFAELQFPPLPSFAGRSSGRPPSLLLLRHRQDRFGLLGGHPSPSLLRGSFVARVGPAPYLPDFEAAEGLARELFGQVEGLVYTVADAAVASSDAAVESSKQSGDWLSGITYYLETVLKILKDGLSTLHVPYSYGFAIILLTVLVKAATFPLTKKQVESALSMRSLQPQVKAIQQRYAGDQERIQLETARLYKLAGINPLAGDDSSIRAFTYVTSAIGCLPTLATIPIWIGLYRALSNVANEGLLTEGFFWIPSLAGPTTIAARQNGSGISWLFPFVDGHPPLGWSDTFAYLVLPVLLVISQYISAQIMQPSQGNDPSQQNAQAVTKFLPLMIGYFALSVPSGLSLYWLTNNILSTAQQIWLQKLGGAKNPVQDYINSATRDEASERQKTASLMQKSVSEIEMSKPSQGQQKEISGGLRRGERFKQIKEEEAWRRKQREEEKKRMQEGAEDSSVIIMQSLEATSIDSDKSVENTDKMEQAASNGDQSSENSLDERDEETESNKV</sequence>
<feature type="transmembrane region" description="Helical" evidence="8">
    <location>
        <begin position="292"/>
        <end position="311"/>
    </location>
</feature>
<dbReference type="GO" id="GO:0051205">
    <property type="term" value="P:protein insertion into membrane"/>
    <property type="evidence" value="ECO:0007669"/>
    <property type="project" value="TreeGrafter"/>
</dbReference>
<dbReference type="AlphaFoldDB" id="A0A9E7G1R6"/>
<proteinExistence type="inferred from homology"/>
<evidence type="ECO:0000259" key="9">
    <source>
        <dbReference type="Pfam" id="PF02096"/>
    </source>
</evidence>
<evidence type="ECO:0000256" key="3">
    <source>
        <dbReference type="ARBA" id="ARBA00022692"/>
    </source>
</evidence>
<reference evidence="10" key="1">
    <citation type="submission" date="2022-05" db="EMBL/GenBank/DDBJ databases">
        <title>The Musa troglodytarum L. genome provides insights into the mechanism of non-climacteric behaviour and enrichment of carotenoids.</title>
        <authorList>
            <person name="Wang J."/>
        </authorList>
    </citation>
    <scope>NUCLEOTIDE SEQUENCE</scope>
    <source>
        <tissue evidence="10">Leaf</tissue>
    </source>
</reference>